<reference evidence="2 3" key="1">
    <citation type="submission" date="2020-05" db="EMBL/GenBank/DDBJ databases">
        <title>Distinct polysaccharide utilization as determinants for interspecies competition between intestinal Prevotella spp.</title>
        <authorList>
            <person name="Galvez E.J.C."/>
            <person name="Iljazovic A."/>
            <person name="Strowig T."/>
        </authorList>
    </citation>
    <scope>NUCLEOTIDE SEQUENCE [LARGE SCALE GENOMIC DNA]</scope>
    <source>
        <strain evidence="2 3">PCHR</strain>
    </source>
</reference>
<dbReference type="EMBL" id="JABKKJ010000006">
    <property type="protein sequence ID" value="NPE25045.1"/>
    <property type="molecule type" value="Genomic_DNA"/>
</dbReference>
<name>A0ABX2B2V8_9BACT</name>
<evidence type="ECO:0000313" key="3">
    <source>
        <dbReference type="Proteomes" id="UP000820977"/>
    </source>
</evidence>
<evidence type="ECO:0000256" key="1">
    <source>
        <dbReference type="SAM" id="SignalP"/>
    </source>
</evidence>
<accession>A0ABX2B2V8</accession>
<dbReference type="Proteomes" id="UP000820977">
    <property type="component" value="Unassembled WGS sequence"/>
</dbReference>
<keyword evidence="1" id="KW-0732">Signal</keyword>
<keyword evidence="3" id="KW-1185">Reference proteome</keyword>
<sequence length="147" mass="17297">MKRFIILLFGIVSSIMINAQVEVSTSQLAGIKWKRNSPLAKGDSITMVFTETEFTDTIYYSLLDKTSYRALNYYITDELPSYNTFHMDYVGKERKGRYIVLYYPKVNDVDYYTVTSFTDDELVLFHKARPESMPSIDVYVRYERIKE</sequence>
<evidence type="ECO:0000313" key="2">
    <source>
        <dbReference type="EMBL" id="NPE25045.1"/>
    </source>
</evidence>
<gene>
    <name evidence="2" type="ORF">HPS54_05860</name>
</gene>
<proteinExistence type="predicted"/>
<comment type="caution">
    <text evidence="2">The sequence shown here is derived from an EMBL/GenBank/DDBJ whole genome shotgun (WGS) entry which is preliminary data.</text>
</comment>
<dbReference type="RefSeq" id="WP_172344526.1">
    <property type="nucleotide sequence ID" value="NZ_CASYYZ010000056.1"/>
</dbReference>
<organism evidence="2 3">
    <name type="scientific">Xylanibacter caecicola</name>
    <dbReference type="NCBI Taxonomy" id="2736294"/>
    <lineage>
        <taxon>Bacteria</taxon>
        <taxon>Pseudomonadati</taxon>
        <taxon>Bacteroidota</taxon>
        <taxon>Bacteroidia</taxon>
        <taxon>Bacteroidales</taxon>
        <taxon>Prevotellaceae</taxon>
        <taxon>Xylanibacter</taxon>
    </lineage>
</organism>
<feature type="signal peptide" evidence="1">
    <location>
        <begin position="1"/>
        <end position="19"/>
    </location>
</feature>
<feature type="chain" id="PRO_5045421964" evidence="1">
    <location>
        <begin position="20"/>
        <end position="147"/>
    </location>
</feature>
<protein>
    <submittedName>
        <fullName evidence="2">Uncharacterized protein</fullName>
    </submittedName>
</protein>